<evidence type="ECO:0000259" key="4">
    <source>
        <dbReference type="Pfam" id="PF12849"/>
    </source>
</evidence>
<dbReference type="RefSeq" id="WP_023068771.1">
    <property type="nucleotide sequence ID" value="NZ_AUZM01000072.1"/>
</dbReference>
<dbReference type="SUPFAM" id="SSF53850">
    <property type="entry name" value="Periplasmic binding protein-like II"/>
    <property type="match status" value="1"/>
</dbReference>
<keyword evidence="1" id="KW-0732">Signal</keyword>
<comment type="caution">
    <text evidence="5">The sequence shown here is derived from an EMBL/GenBank/DDBJ whole genome shotgun (WGS) entry which is preliminary data.</text>
</comment>
<accession>U7QAW7</accession>
<dbReference type="Proteomes" id="UP000017127">
    <property type="component" value="Unassembled WGS sequence"/>
</dbReference>
<keyword evidence="6" id="KW-1185">Reference proteome</keyword>
<keyword evidence="3" id="KW-0472">Membrane</keyword>
<feature type="domain" description="PBP" evidence="4">
    <location>
        <begin position="64"/>
        <end position="292"/>
    </location>
</feature>
<evidence type="ECO:0000256" key="1">
    <source>
        <dbReference type="ARBA" id="ARBA00022729"/>
    </source>
</evidence>
<gene>
    <name evidence="5" type="ORF">M595_5065</name>
</gene>
<organism evidence="5 6">
    <name type="scientific">Lyngbya aestuarii BL J</name>
    <dbReference type="NCBI Taxonomy" id="1348334"/>
    <lineage>
        <taxon>Bacteria</taxon>
        <taxon>Bacillati</taxon>
        <taxon>Cyanobacteriota</taxon>
        <taxon>Cyanophyceae</taxon>
        <taxon>Oscillatoriophycideae</taxon>
        <taxon>Oscillatoriales</taxon>
        <taxon>Microcoleaceae</taxon>
        <taxon>Lyngbya</taxon>
    </lineage>
</organism>
<dbReference type="PATRIC" id="fig|1348334.3.peg.4881"/>
<keyword evidence="3" id="KW-1133">Transmembrane helix</keyword>
<feature type="transmembrane region" description="Helical" evidence="3">
    <location>
        <begin position="9"/>
        <end position="27"/>
    </location>
</feature>
<dbReference type="OrthoDB" id="454818at2"/>
<evidence type="ECO:0000313" key="6">
    <source>
        <dbReference type="Proteomes" id="UP000017127"/>
    </source>
</evidence>
<sequence length="302" mass="32524">MAKRSGPPPIIYIIIFLALLGLGYWFFLRKPADQPANISSTGQPTVAPPPPPDAEIFPSPASVPPNTQIQIDGSTSMVTITENLKQGFSRQFPNARVNTMANGTNNGIKAVLNGEADLAGISRSLTPQEENQGLKALPIASDQIAIVVGINNPYQGGLTDTQVYNIFTGQITNWSEVGGPNATIQVINRPPVSGTHQAFQEMVLQGRTFGTTPNITTLPRDETTGMLRQLGTDGIGYATFTQVVNQQTVRTLSIEGVQPGSLSYPYQRQLYYVYKQPASQAVQAILGYATSPSGQQVIFEED</sequence>
<dbReference type="Gene3D" id="3.40.190.10">
    <property type="entry name" value="Periplasmic binding protein-like II"/>
    <property type="match status" value="2"/>
</dbReference>
<dbReference type="AlphaFoldDB" id="U7QAW7"/>
<dbReference type="Pfam" id="PF12849">
    <property type="entry name" value="PBP_like_2"/>
    <property type="match status" value="1"/>
</dbReference>
<evidence type="ECO:0000313" key="5">
    <source>
        <dbReference type="EMBL" id="ERT04984.1"/>
    </source>
</evidence>
<name>U7QAW7_9CYAN</name>
<protein>
    <submittedName>
        <fullName evidence="5">PBP superfamily domain protein</fullName>
    </submittedName>
</protein>
<dbReference type="InterPro" id="IPR050811">
    <property type="entry name" value="Phosphate_ABC_transporter"/>
</dbReference>
<dbReference type="PANTHER" id="PTHR30570">
    <property type="entry name" value="PERIPLASMIC PHOSPHATE BINDING COMPONENT OF PHOSPHATE ABC TRANSPORTER"/>
    <property type="match status" value="1"/>
</dbReference>
<proteinExistence type="predicted"/>
<dbReference type="InterPro" id="IPR024370">
    <property type="entry name" value="PBP_domain"/>
</dbReference>
<evidence type="ECO:0000256" key="3">
    <source>
        <dbReference type="SAM" id="Phobius"/>
    </source>
</evidence>
<evidence type="ECO:0000256" key="2">
    <source>
        <dbReference type="SAM" id="MobiDB-lite"/>
    </source>
</evidence>
<dbReference type="PANTHER" id="PTHR30570:SF1">
    <property type="entry name" value="PHOSPHATE-BINDING PROTEIN PSTS"/>
    <property type="match status" value="1"/>
</dbReference>
<reference evidence="5 6" key="1">
    <citation type="journal article" date="2013" name="Front. Microbiol.">
        <title>Comparative genomic analyses of the cyanobacterium, Lyngbya aestuarii BL J, a powerful hydrogen producer.</title>
        <authorList>
            <person name="Kothari A."/>
            <person name="Vaughn M."/>
            <person name="Garcia-Pichel F."/>
        </authorList>
    </citation>
    <scope>NUCLEOTIDE SEQUENCE [LARGE SCALE GENOMIC DNA]</scope>
    <source>
        <strain evidence="5 6">BL J</strain>
    </source>
</reference>
<keyword evidence="3" id="KW-0812">Transmembrane</keyword>
<feature type="region of interest" description="Disordered" evidence="2">
    <location>
        <begin position="38"/>
        <end position="59"/>
    </location>
</feature>
<dbReference type="EMBL" id="AUZM01000072">
    <property type="protein sequence ID" value="ERT04984.1"/>
    <property type="molecule type" value="Genomic_DNA"/>
</dbReference>
<dbReference type="CDD" id="cd13653">
    <property type="entry name" value="PBP2_phosphate_like_1"/>
    <property type="match status" value="1"/>
</dbReference>